<dbReference type="SUPFAM" id="SSF46785">
    <property type="entry name" value="Winged helix' DNA-binding domain"/>
    <property type="match status" value="1"/>
</dbReference>
<dbReference type="SMART" id="SM00531">
    <property type="entry name" value="TFIIE"/>
    <property type="match status" value="1"/>
</dbReference>
<organism evidence="4 5">
    <name type="scientific">Brassica rapa subsp. trilocularis</name>
    <dbReference type="NCBI Taxonomy" id="1813537"/>
    <lineage>
        <taxon>Eukaryota</taxon>
        <taxon>Viridiplantae</taxon>
        <taxon>Streptophyta</taxon>
        <taxon>Embryophyta</taxon>
        <taxon>Tracheophyta</taxon>
        <taxon>Spermatophyta</taxon>
        <taxon>Magnoliopsida</taxon>
        <taxon>eudicotyledons</taxon>
        <taxon>Gunneridae</taxon>
        <taxon>Pentapetalae</taxon>
        <taxon>rosids</taxon>
        <taxon>malvids</taxon>
        <taxon>Brassicales</taxon>
        <taxon>Brassicaceae</taxon>
        <taxon>Brassiceae</taxon>
        <taxon>Brassica</taxon>
    </lineage>
</organism>
<reference evidence="4 5" key="1">
    <citation type="submission" date="2021-03" db="EMBL/GenBank/DDBJ databases">
        <authorList>
            <person name="King G.J."/>
            <person name="Bancroft I."/>
            <person name="Baten A."/>
            <person name="Bloomfield J."/>
            <person name="Borpatragohain P."/>
            <person name="He Z."/>
            <person name="Irish N."/>
            <person name="Irwin J."/>
            <person name="Liu K."/>
            <person name="Mauleon R.P."/>
            <person name="Moore J."/>
            <person name="Morris R."/>
            <person name="Ostergaard L."/>
            <person name="Wang B."/>
            <person name="Wells R."/>
        </authorList>
    </citation>
    <scope>NUCLEOTIDE SEQUENCE [LARGE SCALE GENOMIC DNA]</scope>
    <source>
        <strain evidence="4">R-o-18</strain>
        <tissue evidence="4">Leaf</tissue>
    </source>
</reference>
<comment type="similarity">
    <text evidence="1">Belongs to the TFIIE alpha subunit family.</text>
</comment>
<protein>
    <recommendedName>
        <fullName evidence="3">HTH TFE/IIEalpha-type domain-containing protein</fullName>
    </recommendedName>
</protein>
<dbReference type="PANTHER" id="PTHR13097:SF7">
    <property type="entry name" value="GENERAL TRANSCRIPTION FACTOR IIE SUBUNIT 1"/>
    <property type="match status" value="1"/>
</dbReference>
<feature type="region of interest" description="Disordered" evidence="2">
    <location>
        <begin position="685"/>
        <end position="749"/>
    </location>
</feature>
<dbReference type="PROSITE" id="PS51344">
    <property type="entry name" value="HTH_TFE_IIE"/>
    <property type="match status" value="1"/>
</dbReference>
<keyword evidence="5" id="KW-1185">Reference proteome</keyword>
<dbReference type="PANTHER" id="PTHR13097">
    <property type="entry name" value="TRANSCRIPTION INITIATION FACTOR IIE, ALPHA SUBUNIT"/>
    <property type="match status" value="1"/>
</dbReference>
<evidence type="ECO:0000313" key="5">
    <source>
        <dbReference type="Proteomes" id="UP000823674"/>
    </source>
</evidence>
<evidence type="ECO:0000259" key="3">
    <source>
        <dbReference type="PROSITE" id="PS51344"/>
    </source>
</evidence>
<feature type="compositionally biased region" description="Polar residues" evidence="2">
    <location>
        <begin position="685"/>
        <end position="703"/>
    </location>
</feature>
<dbReference type="InterPro" id="IPR002853">
    <property type="entry name" value="TFIIE_asu"/>
</dbReference>
<dbReference type="Proteomes" id="UP000823674">
    <property type="component" value="Chromosome A01"/>
</dbReference>
<dbReference type="InterPro" id="IPR036390">
    <property type="entry name" value="WH_DNA-bd_sf"/>
</dbReference>
<comment type="caution">
    <text evidence="4">The sequence shown here is derived from an EMBL/GenBank/DDBJ whole genome shotgun (WGS) entry which is preliminary data.</text>
</comment>
<dbReference type="SUPFAM" id="SSF57783">
    <property type="entry name" value="Zinc beta-ribbon"/>
    <property type="match status" value="1"/>
</dbReference>
<evidence type="ECO:0000313" key="4">
    <source>
        <dbReference type="EMBL" id="KAG5413439.1"/>
    </source>
</evidence>
<feature type="domain" description="HTH TFE/IIEalpha-type" evidence="3">
    <location>
        <begin position="332"/>
        <end position="446"/>
    </location>
</feature>
<proteinExistence type="inferred from homology"/>
<dbReference type="InterPro" id="IPR039997">
    <property type="entry name" value="TFE"/>
</dbReference>
<evidence type="ECO:0000256" key="2">
    <source>
        <dbReference type="SAM" id="MobiDB-lite"/>
    </source>
</evidence>
<accession>A0ABQ7NRJ2</accession>
<dbReference type="Gene3D" id="3.30.40.10">
    <property type="entry name" value="Zinc/RING finger domain, C3HC4 (zinc finger)"/>
    <property type="match status" value="1"/>
</dbReference>
<dbReference type="InterPro" id="IPR013083">
    <property type="entry name" value="Znf_RING/FYVE/PHD"/>
</dbReference>
<evidence type="ECO:0000256" key="1">
    <source>
        <dbReference type="ARBA" id="ARBA00008947"/>
    </source>
</evidence>
<feature type="compositionally biased region" description="Acidic residues" evidence="2">
    <location>
        <begin position="732"/>
        <end position="749"/>
    </location>
</feature>
<dbReference type="InterPro" id="IPR017919">
    <property type="entry name" value="TFIIE/TFIIEa_HTH"/>
</dbReference>
<sequence>MEISVPVQKATVVPKPFIRLMRLLARTLYDDNNLTTLSDNKKKSEKGDSRGNIVIVLDALISLLTKSSGLPGSRLDFLEVVWTSWKSSGLPGSRLDFQEVVWTSRKSSGLLGSRLDFSERFGFSDLENFWDDLLVSRLEVIWKSSGSRLDFLKVVWTSCKVIWKSSELPKSLLAKSSELPGSRLDFLEVTTYNSVVHETTEIRLKCKSSGEVKLLKLSIDDLTFSRLRLQISKSIAKITSALTRRLPGKSSTARRLKGKSSTARRLPNEISSLAYIRLLQAHRITNGSHPPIIVSFYDSMNHKNFRIKILSFFSSLWRESERYVVFSSQEWKKKKGKSILGALRASNWLFMVVVVLMTMAILRQWVREEDLARDLKKNPKQVRKILRHFEEKHLVTRYQRKETAKRAKIYNAAVSSTAHGRGEDDVKFHTQSYCCLDYQHMYDTARLRLQKIKRKLKDELEDKYTLQKYGCPNCNRKYSALDALRIISMEDDAFHCERCNGVLVVECDKLSSKEVVDGGDNVKRRQRQRLQFAEALMDQINRVKDIPFPVYESFPEWEARAAMDARENGDFNTNDPFGSQGVNGSTPMPYLGETKVEVNLRDGKEDGVPSGKPMPQWMIRQGMNLTKEQRGEMSQEEKVGGVSEGEVLLSDDYKPSAMGNDNDTYLKFQETYYAALLQQLEAAQKMNQQESTPDIQSATTCSDRQVGMKSKREDEDAECEEGAHVSANGAGVEEEEEEEEDDGVEWEEG</sequence>
<dbReference type="EMBL" id="JADBGQ010000001">
    <property type="protein sequence ID" value="KAG5413439.1"/>
    <property type="molecule type" value="Genomic_DNA"/>
</dbReference>
<name>A0ABQ7NRJ2_BRACM</name>
<gene>
    <name evidence="4" type="primary">A01p011870.1_BraROA</name>
    <name evidence="4" type="ORF">IGI04_001006</name>
</gene>